<feature type="domain" description="ZF-HD dimerization-type" evidence="4">
    <location>
        <begin position="63"/>
        <end position="115"/>
    </location>
</feature>
<name>A0A8S9FXG9_BRACR</name>
<dbReference type="GO" id="GO:0008270">
    <property type="term" value="F:zinc ion binding"/>
    <property type="evidence" value="ECO:0007669"/>
    <property type="project" value="UniProtKB-KW"/>
</dbReference>
<dbReference type="PROSITE" id="PS51523">
    <property type="entry name" value="ZF_HD_DIMER"/>
    <property type="match status" value="1"/>
</dbReference>
<protein>
    <recommendedName>
        <fullName evidence="4">ZF-HD dimerization-type domain-containing protein</fullName>
    </recommendedName>
</protein>
<comment type="caution">
    <text evidence="5">The sequence shown here is derived from an EMBL/GenBank/DDBJ whole genome shotgun (WGS) entry which is preliminary data.</text>
</comment>
<evidence type="ECO:0000313" key="6">
    <source>
        <dbReference type="Proteomes" id="UP000712281"/>
    </source>
</evidence>
<dbReference type="AlphaFoldDB" id="A0A8S9FXG9"/>
<evidence type="ECO:0000256" key="2">
    <source>
        <dbReference type="ARBA" id="ARBA00022771"/>
    </source>
</evidence>
<dbReference type="PANTHER" id="PTHR31948:SF60">
    <property type="entry name" value="ZINC-FINGER HOMEODOMAIN PROTEIN 5"/>
    <property type="match status" value="1"/>
</dbReference>
<evidence type="ECO:0000256" key="3">
    <source>
        <dbReference type="ARBA" id="ARBA00022833"/>
    </source>
</evidence>
<keyword evidence="1" id="KW-0479">Metal-binding</keyword>
<keyword evidence="2" id="KW-0863">Zinc-finger</keyword>
<sequence>MESASIRFLEYKKITVPTFWPAEKKERRRLSSAVAAVAIFVFMRKKLKSEFYSYGRSAATVNYGECVKNHALQTGGSWVDGCGEFVAAGEEGTPEALSLLCCLWLPPNFSQKKNIGN</sequence>
<evidence type="ECO:0000259" key="4">
    <source>
        <dbReference type="PROSITE" id="PS51523"/>
    </source>
</evidence>
<evidence type="ECO:0000256" key="1">
    <source>
        <dbReference type="ARBA" id="ARBA00022723"/>
    </source>
</evidence>
<dbReference type="Pfam" id="PF04770">
    <property type="entry name" value="ZF-HD_dimer"/>
    <property type="match status" value="1"/>
</dbReference>
<dbReference type="GO" id="GO:0050793">
    <property type="term" value="P:regulation of developmental process"/>
    <property type="evidence" value="ECO:0007669"/>
    <property type="project" value="TreeGrafter"/>
</dbReference>
<proteinExistence type="predicted"/>
<dbReference type="GO" id="GO:0000976">
    <property type="term" value="F:transcription cis-regulatory region binding"/>
    <property type="evidence" value="ECO:0007669"/>
    <property type="project" value="TreeGrafter"/>
</dbReference>
<organism evidence="5 6">
    <name type="scientific">Brassica cretica</name>
    <name type="common">Mustard</name>
    <dbReference type="NCBI Taxonomy" id="69181"/>
    <lineage>
        <taxon>Eukaryota</taxon>
        <taxon>Viridiplantae</taxon>
        <taxon>Streptophyta</taxon>
        <taxon>Embryophyta</taxon>
        <taxon>Tracheophyta</taxon>
        <taxon>Spermatophyta</taxon>
        <taxon>Magnoliopsida</taxon>
        <taxon>eudicotyledons</taxon>
        <taxon>Gunneridae</taxon>
        <taxon>Pentapetalae</taxon>
        <taxon>rosids</taxon>
        <taxon>malvids</taxon>
        <taxon>Brassicales</taxon>
        <taxon>Brassicaceae</taxon>
        <taxon>Brassiceae</taxon>
        <taxon>Brassica</taxon>
    </lineage>
</organism>
<dbReference type="Proteomes" id="UP000712281">
    <property type="component" value="Unassembled WGS sequence"/>
</dbReference>
<dbReference type="GO" id="GO:0003700">
    <property type="term" value="F:DNA-binding transcription factor activity"/>
    <property type="evidence" value="ECO:0007669"/>
    <property type="project" value="TreeGrafter"/>
</dbReference>
<reference evidence="5" key="1">
    <citation type="submission" date="2019-12" db="EMBL/GenBank/DDBJ databases">
        <title>Genome sequencing and annotation of Brassica cretica.</title>
        <authorList>
            <person name="Studholme D.J."/>
            <person name="Sarris P.F."/>
        </authorList>
    </citation>
    <scope>NUCLEOTIDE SEQUENCE</scope>
    <source>
        <strain evidence="5">PFS-001/15</strain>
        <tissue evidence="5">Leaf</tissue>
    </source>
</reference>
<dbReference type="PANTHER" id="PTHR31948">
    <property type="entry name" value="ZINC-FINGER HOMEODOMAIN PROTEIN 2"/>
    <property type="match status" value="1"/>
</dbReference>
<gene>
    <name evidence="5" type="ORF">F2Q68_00022412</name>
</gene>
<accession>A0A8S9FXG9</accession>
<keyword evidence="3" id="KW-0862">Zinc</keyword>
<evidence type="ECO:0000313" key="5">
    <source>
        <dbReference type="EMBL" id="KAF2538595.1"/>
    </source>
</evidence>
<dbReference type="InterPro" id="IPR006456">
    <property type="entry name" value="ZF_HD_homeobox_Cys/His_dimer"/>
</dbReference>
<dbReference type="GO" id="GO:0005634">
    <property type="term" value="C:nucleus"/>
    <property type="evidence" value="ECO:0007669"/>
    <property type="project" value="TreeGrafter"/>
</dbReference>
<dbReference type="EMBL" id="QGKW02002228">
    <property type="protein sequence ID" value="KAF2538595.1"/>
    <property type="molecule type" value="Genomic_DNA"/>
</dbReference>